<dbReference type="Pfam" id="PF01551">
    <property type="entry name" value="Peptidase_M23"/>
    <property type="match status" value="1"/>
</dbReference>
<dbReference type="PANTHER" id="PTHR21666:SF289">
    <property type="entry name" value="L-ALA--D-GLU ENDOPEPTIDASE"/>
    <property type="match status" value="1"/>
</dbReference>
<comment type="caution">
    <text evidence="3">The sequence shown here is derived from an EMBL/GenBank/DDBJ whole genome shotgun (WGS) entry which is preliminary data.</text>
</comment>
<evidence type="ECO:0000256" key="1">
    <source>
        <dbReference type="ARBA" id="ARBA00022729"/>
    </source>
</evidence>
<dbReference type="InterPro" id="IPR050570">
    <property type="entry name" value="Cell_wall_metabolism_enzyme"/>
</dbReference>
<name>A0A3S3UA53_9BACT</name>
<accession>A0A3S3UA53</accession>
<dbReference type="Gene3D" id="2.70.70.10">
    <property type="entry name" value="Glucose Permease (Domain IIA)"/>
    <property type="match status" value="1"/>
</dbReference>
<dbReference type="CDD" id="cd12797">
    <property type="entry name" value="M23_peptidase"/>
    <property type="match status" value="1"/>
</dbReference>
<keyword evidence="1" id="KW-0732">Signal</keyword>
<sequence length="462" mass="51660">MSSKNRRRLGTSSRSTNKKWLGRNFLIVLILLFVLAGAAAGFILFETEKPQVTLNKDFLFLGSPQEVQLQATDRKSGIQQMSIILQQNGKEFQLFKKSFLRQAWLSKAGHGEVLETLTLDVQQAGAKEGEAKLIVSAHDFSLNEGLQGNVTTHVFPVTIDTKAPRVHIEHAQQYITPGGSGIMVYSISEPSKRHGVMLDDTFFQGYPLLGDNKRFIAYIALPWNSDKPEQMRIIAEDQAGNEGSSTFSIRFKSVKDKKDRINISDGFLNKKIPEFQESYPELTGTKMEKYLFVNKTIRVRNAEKIAALSSNTTSEQLWQDRFLRMPGAGKAGFADQRTYYYKGEPIDHQTHLGMDIASTARVTIEAANRGKVIFADYLGIYGNMVMLDHGQGLTSLYSHLSRIAVTPGQMVKKGEVIGNSGTTGMAGGDHLHFSMLVHGIFVTPVEWWDQHWIDVNINNVIQ</sequence>
<organism evidence="3 4">
    <name type="scientific">Candidatus Electrothrix aarhusensis</name>
    <dbReference type="NCBI Taxonomy" id="1859131"/>
    <lineage>
        <taxon>Bacteria</taxon>
        <taxon>Pseudomonadati</taxon>
        <taxon>Thermodesulfobacteriota</taxon>
        <taxon>Desulfobulbia</taxon>
        <taxon>Desulfobulbales</taxon>
        <taxon>Desulfobulbaceae</taxon>
        <taxon>Candidatus Electrothrix</taxon>
    </lineage>
</organism>
<dbReference type="GO" id="GO:0004222">
    <property type="term" value="F:metalloendopeptidase activity"/>
    <property type="evidence" value="ECO:0007669"/>
    <property type="project" value="TreeGrafter"/>
</dbReference>
<reference evidence="3 4" key="1">
    <citation type="submission" date="2017-01" db="EMBL/GenBank/DDBJ databases">
        <title>The cable genome- insights into the physiology and evolution of filamentous bacteria capable of sulfide oxidation via long distance electron transfer.</title>
        <authorList>
            <person name="Schreiber L."/>
            <person name="Bjerg J.T."/>
            <person name="Boggild A."/>
            <person name="Van De Vossenberg J."/>
            <person name="Meysman F."/>
            <person name="Nielsen L.P."/>
            <person name="Schramm A."/>
            <person name="Kjeldsen K.U."/>
        </authorList>
    </citation>
    <scope>NUCLEOTIDE SEQUENCE [LARGE SCALE GENOMIC DNA]</scope>
    <source>
        <strain evidence="3">MCF</strain>
    </source>
</reference>
<dbReference type="InterPro" id="IPR011055">
    <property type="entry name" value="Dup_hybrid_motif"/>
</dbReference>
<dbReference type="InterPro" id="IPR016047">
    <property type="entry name" value="M23ase_b-sheet_dom"/>
</dbReference>
<dbReference type="AlphaFoldDB" id="A0A3S3UA53"/>
<evidence type="ECO:0000313" key="3">
    <source>
        <dbReference type="EMBL" id="RWX47200.1"/>
    </source>
</evidence>
<feature type="domain" description="M23ase beta-sheet core" evidence="2">
    <location>
        <begin position="350"/>
        <end position="442"/>
    </location>
</feature>
<dbReference type="Proteomes" id="UP000287853">
    <property type="component" value="Unassembled WGS sequence"/>
</dbReference>
<gene>
    <name evidence="3" type="ORF">H206_02513</name>
</gene>
<protein>
    <submittedName>
        <fullName evidence="3">Peptidase family M23</fullName>
    </submittedName>
</protein>
<proteinExistence type="predicted"/>
<dbReference type="EMBL" id="MTKO01000040">
    <property type="protein sequence ID" value="RWX47200.1"/>
    <property type="molecule type" value="Genomic_DNA"/>
</dbReference>
<keyword evidence="4" id="KW-1185">Reference proteome</keyword>
<dbReference type="PANTHER" id="PTHR21666">
    <property type="entry name" value="PEPTIDASE-RELATED"/>
    <property type="match status" value="1"/>
</dbReference>
<dbReference type="SUPFAM" id="SSF51261">
    <property type="entry name" value="Duplicated hybrid motif"/>
    <property type="match status" value="1"/>
</dbReference>
<evidence type="ECO:0000259" key="2">
    <source>
        <dbReference type="Pfam" id="PF01551"/>
    </source>
</evidence>
<evidence type="ECO:0000313" key="4">
    <source>
        <dbReference type="Proteomes" id="UP000287853"/>
    </source>
</evidence>